<proteinExistence type="predicted"/>
<dbReference type="Proteomes" id="UP000095287">
    <property type="component" value="Unplaced"/>
</dbReference>
<dbReference type="WBParaSite" id="L893_g3438.t1">
    <property type="protein sequence ID" value="L893_g3438.t1"/>
    <property type="gene ID" value="L893_g3438"/>
</dbReference>
<evidence type="ECO:0000313" key="1">
    <source>
        <dbReference type="Proteomes" id="UP000095287"/>
    </source>
</evidence>
<accession>A0A1I8A9E8</accession>
<name>A0A1I8A9E8_9BILA</name>
<sequence length="193" mass="22326">MTFYDWPNVKEIAASYFCRSTVVSLHVLSSTTSRHVEKMLSNFCSLFVAHHCHKKWSSYLCYRTATAPPFVQDRLKSIIRGPPSNEPVIEAKWVQLFNGHLCGAELSQILLVPHIFERVMGWKPQRSHEHFKEFQDLVHFYWSFVSIFSEFFSRLILGTTDGIVYVVFTQMRKCRPGTELSFSAITSGSHRPC</sequence>
<keyword evidence="1" id="KW-1185">Reference proteome</keyword>
<dbReference type="AlphaFoldDB" id="A0A1I8A9E8"/>
<organism evidence="1 2">
    <name type="scientific">Steinernema glaseri</name>
    <dbReference type="NCBI Taxonomy" id="37863"/>
    <lineage>
        <taxon>Eukaryota</taxon>
        <taxon>Metazoa</taxon>
        <taxon>Ecdysozoa</taxon>
        <taxon>Nematoda</taxon>
        <taxon>Chromadorea</taxon>
        <taxon>Rhabditida</taxon>
        <taxon>Tylenchina</taxon>
        <taxon>Panagrolaimomorpha</taxon>
        <taxon>Strongyloidoidea</taxon>
        <taxon>Steinernematidae</taxon>
        <taxon>Steinernema</taxon>
    </lineage>
</organism>
<protein>
    <submittedName>
        <fullName evidence="2">Uncharacterized protein</fullName>
    </submittedName>
</protein>
<reference evidence="2" key="1">
    <citation type="submission" date="2016-11" db="UniProtKB">
        <authorList>
            <consortium name="WormBaseParasite"/>
        </authorList>
    </citation>
    <scope>IDENTIFICATION</scope>
</reference>
<evidence type="ECO:0000313" key="2">
    <source>
        <dbReference type="WBParaSite" id="L893_g3438.t1"/>
    </source>
</evidence>